<keyword evidence="3" id="KW-1185">Reference proteome</keyword>
<organism evidence="2 3">
    <name type="scientific">Armillaria novae-zelandiae</name>
    <dbReference type="NCBI Taxonomy" id="153914"/>
    <lineage>
        <taxon>Eukaryota</taxon>
        <taxon>Fungi</taxon>
        <taxon>Dikarya</taxon>
        <taxon>Basidiomycota</taxon>
        <taxon>Agaricomycotina</taxon>
        <taxon>Agaricomycetes</taxon>
        <taxon>Agaricomycetidae</taxon>
        <taxon>Agaricales</taxon>
        <taxon>Marasmiineae</taxon>
        <taxon>Physalacriaceae</taxon>
        <taxon>Armillaria</taxon>
    </lineage>
</organism>
<reference evidence="2" key="1">
    <citation type="submission" date="2023-06" db="EMBL/GenBank/DDBJ databases">
        <authorList>
            <consortium name="Lawrence Berkeley National Laboratory"/>
            <person name="Ahrendt S."/>
            <person name="Sahu N."/>
            <person name="Indic B."/>
            <person name="Wong-Bajracharya J."/>
            <person name="Merenyi Z."/>
            <person name="Ke H.-M."/>
            <person name="Monk M."/>
            <person name="Kocsube S."/>
            <person name="Drula E."/>
            <person name="Lipzen A."/>
            <person name="Balint B."/>
            <person name="Henrissat B."/>
            <person name="Andreopoulos B."/>
            <person name="Martin F.M."/>
            <person name="Harder C.B."/>
            <person name="Rigling D."/>
            <person name="Ford K.L."/>
            <person name="Foster G.D."/>
            <person name="Pangilinan J."/>
            <person name="Papanicolaou A."/>
            <person name="Barry K."/>
            <person name="LaButti K."/>
            <person name="Viragh M."/>
            <person name="Koriabine M."/>
            <person name="Yan M."/>
            <person name="Riley R."/>
            <person name="Champramary S."/>
            <person name="Plett K.L."/>
            <person name="Tsai I.J."/>
            <person name="Slot J."/>
            <person name="Sipos G."/>
            <person name="Plett J."/>
            <person name="Nagy L.G."/>
            <person name="Grigoriev I.V."/>
        </authorList>
    </citation>
    <scope>NUCLEOTIDE SEQUENCE</scope>
    <source>
        <strain evidence="2">ICMP 16352</strain>
    </source>
</reference>
<evidence type="ECO:0000313" key="3">
    <source>
        <dbReference type="Proteomes" id="UP001175227"/>
    </source>
</evidence>
<proteinExistence type="predicted"/>
<keyword evidence="1" id="KW-1133">Transmembrane helix</keyword>
<keyword evidence="1" id="KW-0812">Transmembrane</keyword>
<dbReference type="EMBL" id="JAUEPR010000002">
    <property type="protein sequence ID" value="KAK0489459.1"/>
    <property type="molecule type" value="Genomic_DNA"/>
</dbReference>
<name>A0AA39PSP1_9AGAR</name>
<dbReference type="Proteomes" id="UP001175227">
    <property type="component" value="Unassembled WGS sequence"/>
</dbReference>
<accession>A0AA39PSP1</accession>
<dbReference type="AlphaFoldDB" id="A0AA39PSP1"/>
<gene>
    <name evidence="2" type="ORF">IW261DRAFT_1414806</name>
</gene>
<feature type="transmembrane region" description="Helical" evidence="1">
    <location>
        <begin position="185"/>
        <end position="205"/>
    </location>
</feature>
<keyword evidence="1" id="KW-0472">Membrane</keyword>
<comment type="caution">
    <text evidence="2">The sequence shown here is derived from an EMBL/GenBank/DDBJ whole genome shotgun (WGS) entry which is preliminary data.</text>
</comment>
<protein>
    <submittedName>
        <fullName evidence="2">Uncharacterized protein</fullName>
    </submittedName>
</protein>
<evidence type="ECO:0000256" key="1">
    <source>
        <dbReference type="SAM" id="Phobius"/>
    </source>
</evidence>
<evidence type="ECO:0000313" key="2">
    <source>
        <dbReference type="EMBL" id="KAK0489459.1"/>
    </source>
</evidence>
<sequence length="334" mass="37024">MNHTAIIKKALGHSKFSVDTPKIAESYREEQLSKPRVNSLKSMAGIHKKDMYERYIKALHNWPMLLNRKPEYLLTCPQLGKFHDPDTNCGNLMVNIEVYNVSNMPWGHTTDHLLMEIQTELSEQANWSGHGAQTRLIGSTERLDGVKVAGNLAEYMQKPRLPCLESWTGILETGSKGIHGAMREAASWFFLVCWTVLILTYVWVIPLDRRFIFGTICNVPNMMMLTGINLRHPVRSFNLTIFADLMVSTSPKGDVSVVKTGTIGLAHSSDRLVITQIQPAGGALEIVIGDDVEGPAQTQNTGVCFEGNSCPNLRRTSDFVGGKGEVHLSTSSSP</sequence>